<keyword evidence="1" id="KW-1185">Reference proteome</keyword>
<dbReference type="Proteomes" id="UP000887575">
    <property type="component" value="Unassembled WGS sequence"/>
</dbReference>
<name>A0AAF3F725_9BILA</name>
<dbReference type="WBParaSite" id="MBELARI_LOCUS2696">
    <property type="protein sequence ID" value="MBELARI_LOCUS2696"/>
    <property type="gene ID" value="MBELARI_LOCUS2696"/>
</dbReference>
<sequence>MSEFCRLPGLASGTMVGLMDLRQIMLGSLYRNHGLPSLLQNYTRRWACGCGSVNECPPFVCKMPSKNYWTLI</sequence>
<proteinExistence type="predicted"/>
<dbReference type="AlphaFoldDB" id="A0AAF3F725"/>
<evidence type="ECO:0000313" key="2">
    <source>
        <dbReference type="WBParaSite" id="MBELARI_LOCUS2696"/>
    </source>
</evidence>
<reference evidence="2" key="1">
    <citation type="submission" date="2024-02" db="UniProtKB">
        <authorList>
            <consortium name="WormBaseParasite"/>
        </authorList>
    </citation>
    <scope>IDENTIFICATION</scope>
</reference>
<protein>
    <submittedName>
        <fullName evidence="2">Uncharacterized protein</fullName>
    </submittedName>
</protein>
<evidence type="ECO:0000313" key="1">
    <source>
        <dbReference type="Proteomes" id="UP000887575"/>
    </source>
</evidence>
<organism evidence="1 2">
    <name type="scientific">Mesorhabditis belari</name>
    <dbReference type="NCBI Taxonomy" id="2138241"/>
    <lineage>
        <taxon>Eukaryota</taxon>
        <taxon>Metazoa</taxon>
        <taxon>Ecdysozoa</taxon>
        <taxon>Nematoda</taxon>
        <taxon>Chromadorea</taxon>
        <taxon>Rhabditida</taxon>
        <taxon>Rhabditina</taxon>
        <taxon>Rhabditomorpha</taxon>
        <taxon>Rhabditoidea</taxon>
        <taxon>Rhabditidae</taxon>
        <taxon>Mesorhabditinae</taxon>
        <taxon>Mesorhabditis</taxon>
    </lineage>
</organism>
<accession>A0AAF3F725</accession>